<evidence type="ECO:0000256" key="3">
    <source>
        <dbReference type="ARBA" id="ARBA00009528"/>
    </source>
</evidence>
<dbReference type="Gene3D" id="3.40.630.10">
    <property type="entry name" value="Zn peptidases"/>
    <property type="match status" value="1"/>
</dbReference>
<reference evidence="11 12" key="1">
    <citation type="submission" date="2023-05" db="EMBL/GenBank/DDBJ databases">
        <title>Pseudoalteromonas ardens sp. nov., Pseudoalteromonas obscura sp. nov., and Pseudoalteromonas umbrosa sp. nov., isolated from the coral Montipora capitata.</title>
        <authorList>
            <person name="Thomas E.M."/>
            <person name="Smith E.M."/>
            <person name="Papke E."/>
            <person name="Shlafstein M.D."/>
            <person name="Oline D.K."/>
            <person name="Videau P."/>
            <person name="Saw J.H."/>
            <person name="Strangman W.K."/>
            <person name="Ushijima B."/>
        </authorList>
    </citation>
    <scope>NUCLEOTIDE SEQUENCE [LARGE SCALE GENOMIC DNA]</scope>
    <source>
        <strain evidence="11 12">P94</strain>
    </source>
</reference>
<evidence type="ECO:0000313" key="11">
    <source>
        <dbReference type="EMBL" id="MDK2593934.1"/>
    </source>
</evidence>
<keyword evidence="5 8" id="KW-0645">Protease</keyword>
<dbReference type="GO" id="GO:0004177">
    <property type="term" value="F:aminopeptidase activity"/>
    <property type="evidence" value="ECO:0007669"/>
    <property type="project" value="UniProtKB-KW"/>
</dbReference>
<keyword evidence="4 8" id="KW-0031">Aminopeptidase</keyword>
<dbReference type="RefSeq" id="WP_284136211.1">
    <property type="nucleotide sequence ID" value="NZ_JASJUT010000001.1"/>
</dbReference>
<comment type="catalytic activity">
    <reaction evidence="1 8">
        <text>Release of an N-terminal amino acid, Xaa-|-Yaa-, in which Xaa is preferably Leu, but may be other amino acids including Pro although not Arg or Lys, and Yaa may be Pro. Amino acid amides and methyl esters are also readily hydrolyzed, but rates on arylamides are exceedingly low.</text>
        <dbReference type="EC" id="3.4.11.1"/>
    </reaction>
</comment>
<feature type="chain" id="PRO_5046863165" description="Probable cytosol aminopeptidase" evidence="9">
    <location>
        <begin position="20"/>
        <end position="510"/>
    </location>
</feature>
<evidence type="ECO:0000256" key="8">
    <source>
        <dbReference type="HAMAP-Rule" id="MF_00181"/>
    </source>
</evidence>
<sequence>MIRITVALLAMFVVGTAQALPKIQFSKLDIAQNKRLIVFINDTNSLSGWAAQVNAHTDGQLKAAIDSAAFESKFGKTQTFYGLAPFAQVTVIGTGSGPLTQSQLQDLGGYAAASTPANGKHQFTVMADSLNTSVSVPAAWMAMGAGLRDYHFDKYKAATAQTQPRDFVFQTANYSAASSKYHTDLKYMVQGVHLTRDMASEPGKSLYPQSFVNRVKDAFDDIDNIDIDVLKVRDMKKHQMGAILGVGQGSIHEPRMLVIQYRGGKKGEAPIALVGKGITFDTGGISLKKNSGMWQMKSDLSGAAAVAGTMLAVASRGEKVNLVGVMPLAENMPAEDAIRPGDVLKTMQGTTIEIISTDAEGRLLLADAVRYTQDEFKPRMLVNIATLTGSAARALSDEYAALVTRDWSLAQDMMNIGETSGEAVWPLPLHPNFFKQIKSDIADIKNSGAGNPGASIGAAVVATFVDKDVPWVHLDIAGVDWLNKPIAVAPKGSQGWGVRFLDQLVRENRN</sequence>
<dbReference type="InterPro" id="IPR008283">
    <property type="entry name" value="Peptidase_M17_N"/>
</dbReference>
<comment type="caution">
    <text evidence="11">The sequence shown here is derived from an EMBL/GenBank/DDBJ whole genome shotgun (WGS) entry which is preliminary data.</text>
</comment>
<evidence type="ECO:0000256" key="1">
    <source>
        <dbReference type="ARBA" id="ARBA00000135"/>
    </source>
</evidence>
<dbReference type="HAMAP" id="MF_00181">
    <property type="entry name" value="Cytosol_peptidase_M17"/>
    <property type="match status" value="1"/>
</dbReference>
<keyword evidence="12" id="KW-1185">Reference proteome</keyword>
<proteinExistence type="inferred from homology"/>
<dbReference type="InterPro" id="IPR023042">
    <property type="entry name" value="Peptidase_M17_leu_NH2_pept"/>
</dbReference>
<evidence type="ECO:0000313" key="12">
    <source>
        <dbReference type="Proteomes" id="UP001231915"/>
    </source>
</evidence>
<keyword evidence="8" id="KW-0963">Cytoplasm</keyword>
<evidence type="ECO:0000256" key="9">
    <source>
        <dbReference type="SAM" id="SignalP"/>
    </source>
</evidence>
<comment type="similarity">
    <text evidence="3 8">Belongs to the peptidase M17 family.</text>
</comment>
<accession>A0ABT7EF73</accession>
<dbReference type="EMBL" id="JASJUT010000001">
    <property type="protein sequence ID" value="MDK2593934.1"/>
    <property type="molecule type" value="Genomic_DNA"/>
</dbReference>
<gene>
    <name evidence="8" type="primary">pepA</name>
    <name evidence="11" type="ORF">QNM18_02490</name>
</gene>
<dbReference type="EC" id="3.4.11.10" evidence="8"/>
<dbReference type="InterPro" id="IPR043472">
    <property type="entry name" value="Macro_dom-like"/>
</dbReference>
<feature type="domain" description="Cytosol aminopeptidase" evidence="10">
    <location>
        <begin position="356"/>
        <end position="363"/>
    </location>
</feature>
<evidence type="ECO:0000256" key="5">
    <source>
        <dbReference type="ARBA" id="ARBA00022670"/>
    </source>
</evidence>
<feature type="signal peptide" evidence="9">
    <location>
        <begin position="1"/>
        <end position="19"/>
    </location>
</feature>
<evidence type="ECO:0000259" key="10">
    <source>
        <dbReference type="PROSITE" id="PS00631"/>
    </source>
</evidence>
<dbReference type="PRINTS" id="PR00481">
    <property type="entry name" value="LAMNOPPTDASE"/>
</dbReference>
<keyword evidence="7 8" id="KW-0464">Manganese</keyword>
<name>A0ABT7EF73_9GAMM</name>
<comment type="function">
    <text evidence="8">Presumably involved in the processing and regular turnover of intracellular proteins. Catalyzes the removal of unsubstituted N-terminal amino acids from various peptides.</text>
</comment>
<dbReference type="CDD" id="cd00433">
    <property type="entry name" value="Peptidase_M17"/>
    <property type="match status" value="1"/>
</dbReference>
<dbReference type="Pfam" id="PF02789">
    <property type="entry name" value="Peptidase_M17_N"/>
    <property type="match status" value="1"/>
</dbReference>
<evidence type="ECO:0000256" key="2">
    <source>
        <dbReference type="ARBA" id="ARBA00000967"/>
    </source>
</evidence>
<dbReference type="NCBIfam" id="NF002077">
    <property type="entry name" value="PRK00913.2-4"/>
    <property type="match status" value="1"/>
</dbReference>
<dbReference type="InterPro" id="IPR011356">
    <property type="entry name" value="Leucine_aapep/pepB"/>
</dbReference>
<dbReference type="InterPro" id="IPR000819">
    <property type="entry name" value="Peptidase_M17_C"/>
</dbReference>
<comment type="subcellular location">
    <subcellularLocation>
        <location evidence="8">Cytoplasm</location>
    </subcellularLocation>
</comment>
<feature type="active site" evidence="8">
    <location>
        <position position="362"/>
    </location>
</feature>
<comment type="cofactor">
    <cofactor evidence="8">
        <name>Mn(2+)</name>
        <dbReference type="ChEBI" id="CHEBI:29035"/>
    </cofactor>
    <text evidence="8">Binds 2 manganese ions per subunit.</text>
</comment>
<feature type="binding site" evidence="8">
    <location>
        <position position="281"/>
    </location>
    <ligand>
        <name>Mn(2+)</name>
        <dbReference type="ChEBI" id="CHEBI:29035"/>
        <label>2</label>
    </ligand>
</feature>
<feature type="binding site" evidence="8">
    <location>
        <position position="299"/>
    </location>
    <ligand>
        <name>Mn(2+)</name>
        <dbReference type="ChEBI" id="CHEBI:29035"/>
        <label>2</label>
    </ligand>
</feature>
<dbReference type="PANTHER" id="PTHR11963">
    <property type="entry name" value="LEUCINE AMINOPEPTIDASE-RELATED"/>
    <property type="match status" value="1"/>
</dbReference>
<dbReference type="SUPFAM" id="SSF53187">
    <property type="entry name" value="Zn-dependent exopeptidases"/>
    <property type="match status" value="1"/>
</dbReference>
<feature type="binding site" evidence="8">
    <location>
        <position position="281"/>
    </location>
    <ligand>
        <name>Mn(2+)</name>
        <dbReference type="ChEBI" id="CHEBI:29035"/>
        <label>1</label>
    </ligand>
</feature>
<dbReference type="EC" id="3.4.11.1" evidence="8"/>
<evidence type="ECO:0000256" key="6">
    <source>
        <dbReference type="ARBA" id="ARBA00022801"/>
    </source>
</evidence>
<dbReference type="Proteomes" id="UP001231915">
    <property type="component" value="Unassembled WGS sequence"/>
</dbReference>
<feature type="binding site" evidence="8">
    <location>
        <position position="360"/>
    </location>
    <ligand>
        <name>Mn(2+)</name>
        <dbReference type="ChEBI" id="CHEBI:29035"/>
        <label>1</label>
    </ligand>
</feature>
<dbReference type="SUPFAM" id="SSF52949">
    <property type="entry name" value="Macro domain-like"/>
    <property type="match status" value="1"/>
</dbReference>
<evidence type="ECO:0000256" key="4">
    <source>
        <dbReference type="ARBA" id="ARBA00022438"/>
    </source>
</evidence>
<feature type="active site" evidence="8">
    <location>
        <position position="288"/>
    </location>
</feature>
<dbReference type="PANTHER" id="PTHR11963:SF23">
    <property type="entry name" value="CYTOSOL AMINOPEPTIDASE"/>
    <property type="match status" value="1"/>
</dbReference>
<keyword evidence="6 8" id="KW-0378">Hydrolase</keyword>
<organism evidence="11 12">
    <name type="scientific">Pseudoalteromonas obscura</name>
    <dbReference type="NCBI Taxonomy" id="3048491"/>
    <lineage>
        <taxon>Bacteria</taxon>
        <taxon>Pseudomonadati</taxon>
        <taxon>Pseudomonadota</taxon>
        <taxon>Gammaproteobacteria</taxon>
        <taxon>Alteromonadales</taxon>
        <taxon>Pseudoalteromonadaceae</taxon>
        <taxon>Pseudoalteromonas</taxon>
    </lineage>
</organism>
<comment type="catalytic activity">
    <reaction evidence="2 8">
        <text>Release of an N-terminal amino acid, preferentially leucine, but not glutamic or aspartic acids.</text>
        <dbReference type="EC" id="3.4.11.10"/>
    </reaction>
</comment>
<evidence type="ECO:0000256" key="7">
    <source>
        <dbReference type="ARBA" id="ARBA00023211"/>
    </source>
</evidence>
<dbReference type="PROSITE" id="PS00631">
    <property type="entry name" value="CYTOSOL_AP"/>
    <property type="match status" value="1"/>
</dbReference>
<feature type="binding site" evidence="8">
    <location>
        <position position="276"/>
    </location>
    <ligand>
        <name>Mn(2+)</name>
        <dbReference type="ChEBI" id="CHEBI:29035"/>
        <label>2</label>
    </ligand>
</feature>
<keyword evidence="8" id="KW-0479">Metal-binding</keyword>
<feature type="binding site" evidence="8">
    <location>
        <position position="358"/>
    </location>
    <ligand>
        <name>Mn(2+)</name>
        <dbReference type="ChEBI" id="CHEBI:29035"/>
        <label>1</label>
    </ligand>
</feature>
<dbReference type="Gene3D" id="3.40.220.10">
    <property type="entry name" value="Leucine Aminopeptidase, subunit E, domain 1"/>
    <property type="match status" value="1"/>
</dbReference>
<dbReference type="Pfam" id="PF00883">
    <property type="entry name" value="Peptidase_M17"/>
    <property type="match status" value="1"/>
</dbReference>
<protein>
    <recommendedName>
        <fullName evidence="8">Probable cytosol aminopeptidase</fullName>
        <ecNumber evidence="8">3.4.11.1</ecNumber>
    </recommendedName>
    <alternativeName>
        <fullName evidence="8">Leucine aminopeptidase</fullName>
        <shortName evidence="8">LAP</shortName>
        <ecNumber evidence="8">3.4.11.10</ecNumber>
    </alternativeName>
    <alternativeName>
        <fullName evidence="8">Leucyl aminopeptidase</fullName>
    </alternativeName>
</protein>
<feature type="binding site" evidence="8">
    <location>
        <position position="360"/>
    </location>
    <ligand>
        <name>Mn(2+)</name>
        <dbReference type="ChEBI" id="CHEBI:29035"/>
        <label>2</label>
    </ligand>
</feature>
<keyword evidence="9" id="KW-0732">Signal</keyword>